<evidence type="ECO:0000256" key="2">
    <source>
        <dbReference type="ARBA" id="ARBA00007868"/>
    </source>
</evidence>
<keyword evidence="8 12" id="KW-0808">Transferase</keyword>
<dbReference type="GO" id="GO:0008915">
    <property type="term" value="F:lipid-A-disaccharide synthase activity"/>
    <property type="evidence" value="ECO:0007669"/>
    <property type="project" value="UniProtKB-UniRule"/>
</dbReference>
<dbReference type="GO" id="GO:0009245">
    <property type="term" value="P:lipid A biosynthetic process"/>
    <property type="evidence" value="ECO:0007669"/>
    <property type="project" value="UniProtKB-UniRule"/>
</dbReference>
<evidence type="ECO:0000256" key="7">
    <source>
        <dbReference type="ARBA" id="ARBA00022676"/>
    </source>
</evidence>
<dbReference type="AlphaFoldDB" id="A0A371B190"/>
<dbReference type="GO" id="GO:0016020">
    <property type="term" value="C:membrane"/>
    <property type="evidence" value="ECO:0007669"/>
    <property type="project" value="GOC"/>
</dbReference>
<evidence type="ECO:0000256" key="11">
    <source>
        <dbReference type="NCBIfam" id="TIGR00215"/>
    </source>
</evidence>
<dbReference type="GO" id="GO:0005543">
    <property type="term" value="F:phospholipid binding"/>
    <property type="evidence" value="ECO:0007669"/>
    <property type="project" value="TreeGrafter"/>
</dbReference>
<comment type="catalytic activity">
    <reaction evidence="10">
        <text>a lipid X + a UDP-2-N,3-O-bis[(3R)-3-hydroxyacyl]-alpha-D-glucosamine = a lipid A disaccharide + UDP + H(+)</text>
        <dbReference type="Rhea" id="RHEA:67828"/>
        <dbReference type="ChEBI" id="CHEBI:15378"/>
        <dbReference type="ChEBI" id="CHEBI:58223"/>
        <dbReference type="ChEBI" id="CHEBI:137748"/>
        <dbReference type="ChEBI" id="CHEBI:176338"/>
        <dbReference type="ChEBI" id="CHEBI:176343"/>
        <dbReference type="EC" id="2.4.1.182"/>
    </reaction>
</comment>
<dbReference type="PANTHER" id="PTHR30372">
    <property type="entry name" value="LIPID-A-DISACCHARIDE SYNTHASE"/>
    <property type="match status" value="1"/>
</dbReference>
<keyword evidence="5" id="KW-0444">Lipid biosynthesis</keyword>
<dbReference type="EC" id="2.4.1.182" evidence="3 11"/>
<evidence type="ECO:0000256" key="3">
    <source>
        <dbReference type="ARBA" id="ARBA00012687"/>
    </source>
</evidence>
<dbReference type="InterPro" id="IPR003835">
    <property type="entry name" value="Glyco_trans_19"/>
</dbReference>
<dbReference type="OrthoDB" id="9801642at2"/>
<protein>
    <recommendedName>
        <fullName evidence="4 11">Lipid-A-disaccharide synthase</fullName>
        <ecNumber evidence="3 11">2.4.1.182</ecNumber>
    </recommendedName>
</protein>
<keyword evidence="13" id="KW-1185">Reference proteome</keyword>
<keyword evidence="9" id="KW-0443">Lipid metabolism</keyword>
<proteinExistence type="inferred from homology"/>
<dbReference type="NCBIfam" id="TIGR00215">
    <property type="entry name" value="lpxB"/>
    <property type="match status" value="1"/>
</dbReference>
<keyword evidence="7 12" id="KW-0328">Glycosyltransferase</keyword>
<evidence type="ECO:0000313" key="12">
    <source>
        <dbReference type="EMBL" id="RDV01233.1"/>
    </source>
</evidence>
<dbReference type="Gene3D" id="3.40.50.2000">
    <property type="entry name" value="Glycogen Phosphorylase B"/>
    <property type="match status" value="1"/>
</dbReference>
<sequence>MSGTASGPGPHIYLVAGEESGDRLGAALIRALRRERAGIRFSAVGGSQMTAEGVPSLFPLGELAIIGFAAIVKSLPAILKRINETAAAVVAAKPDLLVIIDSPEFTHRVARKVRAAAPNIPIVDYVCPSVWAWRPGRAKAMLGYVDRVLALLPFEPEAMARLGGPATVFVGHPLAEQVGKLRPENGPATRLEGPPLVLAMPGSRSGEVRRMAEVFGTALGQLAASAGPFEVVVPTVERLEATVRDAVARWPVPARVVSNADEKYAAFRRARAALAKSGTSTLELALAGVPMVTAYKVAKLEEWVARLLIKVPSAILANLVLGRNVVPEFLQQDCTPENLTRALAPLMTDTPERRRQIEAFGELDTIMKIGQGSPSERAAAAVLTTLR</sequence>
<accession>A0A371B190</accession>
<dbReference type="PANTHER" id="PTHR30372:SF4">
    <property type="entry name" value="LIPID-A-DISACCHARIDE SYNTHASE, MITOCHONDRIAL-RELATED"/>
    <property type="match status" value="1"/>
</dbReference>
<evidence type="ECO:0000256" key="8">
    <source>
        <dbReference type="ARBA" id="ARBA00022679"/>
    </source>
</evidence>
<comment type="function">
    <text evidence="1">Condensation of UDP-2,3-diacylglucosamine and 2,3-diacylglucosamine-1-phosphate to form lipid A disaccharide, a precursor of lipid A, a phosphorylated glycolipid that anchors the lipopolysaccharide to the outer membrane of the cell.</text>
</comment>
<organism evidence="12 13">
    <name type="scientific">Undibacter mobilis</name>
    <dbReference type="NCBI Taxonomy" id="2292256"/>
    <lineage>
        <taxon>Bacteria</taxon>
        <taxon>Pseudomonadati</taxon>
        <taxon>Pseudomonadota</taxon>
        <taxon>Alphaproteobacteria</taxon>
        <taxon>Hyphomicrobiales</taxon>
        <taxon>Nitrobacteraceae</taxon>
        <taxon>Undibacter</taxon>
    </lineage>
</organism>
<evidence type="ECO:0000256" key="1">
    <source>
        <dbReference type="ARBA" id="ARBA00002056"/>
    </source>
</evidence>
<gene>
    <name evidence="12" type="primary">lpxB</name>
    <name evidence="12" type="ORF">DXH78_18550</name>
</gene>
<dbReference type="SUPFAM" id="SSF53756">
    <property type="entry name" value="UDP-Glycosyltransferase/glycogen phosphorylase"/>
    <property type="match status" value="1"/>
</dbReference>
<evidence type="ECO:0000256" key="4">
    <source>
        <dbReference type="ARBA" id="ARBA00020902"/>
    </source>
</evidence>
<evidence type="ECO:0000313" key="13">
    <source>
        <dbReference type="Proteomes" id="UP000263993"/>
    </source>
</evidence>
<name>A0A371B190_9BRAD</name>
<evidence type="ECO:0000256" key="10">
    <source>
        <dbReference type="ARBA" id="ARBA00048975"/>
    </source>
</evidence>
<dbReference type="Pfam" id="PF02684">
    <property type="entry name" value="LpxB"/>
    <property type="match status" value="1"/>
</dbReference>
<dbReference type="EMBL" id="QRGO01000003">
    <property type="protein sequence ID" value="RDV01233.1"/>
    <property type="molecule type" value="Genomic_DNA"/>
</dbReference>
<reference evidence="13" key="1">
    <citation type="submission" date="2018-08" db="EMBL/GenBank/DDBJ databases">
        <authorList>
            <person name="Kim S.-J."/>
            <person name="Jung G.-Y."/>
        </authorList>
    </citation>
    <scope>NUCLEOTIDE SEQUENCE [LARGE SCALE GENOMIC DNA]</scope>
    <source>
        <strain evidence="13">GY_H</strain>
    </source>
</reference>
<dbReference type="Proteomes" id="UP000263993">
    <property type="component" value="Unassembled WGS sequence"/>
</dbReference>
<evidence type="ECO:0000256" key="9">
    <source>
        <dbReference type="ARBA" id="ARBA00023098"/>
    </source>
</evidence>
<dbReference type="RefSeq" id="WP_115518751.1">
    <property type="nucleotide sequence ID" value="NZ_QRGO01000003.1"/>
</dbReference>
<keyword evidence="6" id="KW-0441">Lipid A biosynthesis</keyword>
<evidence type="ECO:0000256" key="5">
    <source>
        <dbReference type="ARBA" id="ARBA00022516"/>
    </source>
</evidence>
<comment type="similarity">
    <text evidence="2">Belongs to the LpxB family.</text>
</comment>
<comment type="caution">
    <text evidence="12">The sequence shown here is derived from an EMBL/GenBank/DDBJ whole genome shotgun (WGS) entry which is preliminary data.</text>
</comment>
<evidence type="ECO:0000256" key="6">
    <source>
        <dbReference type="ARBA" id="ARBA00022556"/>
    </source>
</evidence>